<name>A0A2T1APE9_TRISK</name>
<evidence type="ECO:0000313" key="3">
    <source>
        <dbReference type="Proteomes" id="UP000237718"/>
    </source>
</evidence>
<reference evidence="2 3" key="1">
    <citation type="submission" date="2018-03" db="EMBL/GenBank/DDBJ databases">
        <title>Genomic Encyclopedia of Archaeal and Bacterial Type Strains, Phase II (KMG-II): from individual species to whole genera.</title>
        <authorList>
            <person name="Goeker M."/>
        </authorList>
    </citation>
    <scope>NUCLEOTIDE SEQUENCE [LARGE SCALE GENOMIC DNA]</scope>
    <source>
        <strain evidence="2 3">DSM 25328</strain>
    </source>
</reference>
<evidence type="ECO:0000259" key="1">
    <source>
        <dbReference type="PROSITE" id="PS51186"/>
    </source>
</evidence>
<protein>
    <submittedName>
        <fullName evidence="2">Acetyltransferase (GNAT) family protein</fullName>
    </submittedName>
</protein>
<dbReference type="Proteomes" id="UP000237718">
    <property type="component" value="Unassembled WGS sequence"/>
</dbReference>
<keyword evidence="2" id="KW-0808">Transferase</keyword>
<dbReference type="InterPro" id="IPR000182">
    <property type="entry name" value="GNAT_dom"/>
</dbReference>
<dbReference type="EMBL" id="PVUF01000001">
    <property type="protein sequence ID" value="PRZ50491.1"/>
    <property type="molecule type" value="Genomic_DNA"/>
</dbReference>
<gene>
    <name evidence="2" type="ORF">CLV89_101716</name>
</gene>
<dbReference type="SUPFAM" id="SSF55729">
    <property type="entry name" value="Acyl-CoA N-acyltransferases (Nat)"/>
    <property type="match status" value="1"/>
</dbReference>
<dbReference type="OrthoDB" id="6293260at2"/>
<proteinExistence type="predicted"/>
<dbReference type="RefSeq" id="WP_106162214.1">
    <property type="nucleotide sequence ID" value="NZ_PVUF01000001.1"/>
</dbReference>
<sequence>MALLALQSERLRAVPVARLSPQDREALFEPEVVAYLPDGFQGLETDAARCALLDGVQQEAEVVALSTRAGEVIGLLILSHGAAGDRLRHLGYLFVRAAWGQGYASEMLRALQDLYRGQPVVLSGGVMAGNAASARVLQKNGSVPGVPSEAGEVTYTWDAERG</sequence>
<dbReference type="GO" id="GO:0016747">
    <property type="term" value="F:acyltransferase activity, transferring groups other than amino-acyl groups"/>
    <property type="evidence" value="ECO:0007669"/>
    <property type="project" value="InterPro"/>
</dbReference>
<organism evidence="2 3">
    <name type="scientific">Tritonibacter scottomollicae</name>
    <name type="common">Epibacterium scottomollicae</name>
    <dbReference type="NCBI Taxonomy" id="483013"/>
    <lineage>
        <taxon>Bacteria</taxon>
        <taxon>Pseudomonadati</taxon>
        <taxon>Pseudomonadota</taxon>
        <taxon>Alphaproteobacteria</taxon>
        <taxon>Rhodobacterales</taxon>
        <taxon>Paracoccaceae</taxon>
        <taxon>Tritonibacter</taxon>
    </lineage>
</organism>
<dbReference type="Pfam" id="PF13302">
    <property type="entry name" value="Acetyltransf_3"/>
    <property type="match status" value="1"/>
</dbReference>
<dbReference type="Gene3D" id="3.40.630.30">
    <property type="match status" value="1"/>
</dbReference>
<dbReference type="PROSITE" id="PS51186">
    <property type="entry name" value="GNAT"/>
    <property type="match status" value="1"/>
</dbReference>
<dbReference type="AlphaFoldDB" id="A0A2T1APE9"/>
<dbReference type="CDD" id="cd04301">
    <property type="entry name" value="NAT_SF"/>
    <property type="match status" value="1"/>
</dbReference>
<comment type="caution">
    <text evidence="2">The sequence shown here is derived from an EMBL/GenBank/DDBJ whole genome shotgun (WGS) entry which is preliminary data.</text>
</comment>
<accession>A0A2T1APE9</accession>
<evidence type="ECO:0000313" key="2">
    <source>
        <dbReference type="EMBL" id="PRZ50491.1"/>
    </source>
</evidence>
<dbReference type="InterPro" id="IPR016181">
    <property type="entry name" value="Acyl_CoA_acyltransferase"/>
</dbReference>
<feature type="domain" description="N-acetyltransferase" evidence="1">
    <location>
        <begin position="14"/>
        <end position="160"/>
    </location>
</feature>